<evidence type="ECO:0000313" key="1">
    <source>
        <dbReference type="EMBL" id="MCE2596278.1"/>
    </source>
</evidence>
<evidence type="ECO:0000313" key="2">
    <source>
        <dbReference type="Proteomes" id="UP001201273"/>
    </source>
</evidence>
<protein>
    <submittedName>
        <fullName evidence="1">DNA polymerase III subunit chi</fullName>
    </submittedName>
</protein>
<name>A0ABS8WCJ6_9GAMM</name>
<sequence length="146" mass="16826">MTHGLFYLMSQDNEPEVNLPAHFAYACQLAAYHYSQGQKVFIATDDQSDAFIIDEYLWQFSGDSFVPHNLTGEPPYYGTPVEIGWQKSKQRRQVLINLRKIAPAFATEFAQVVDFVPIDEILKQQARQRYATYKQWGITLATTQLE</sequence>
<comment type="caution">
    <text evidence="1">The sequence shown here is derived from an EMBL/GenBank/DDBJ whole genome shotgun (WGS) entry which is preliminary data.</text>
</comment>
<dbReference type="Gene3D" id="3.40.50.10110">
    <property type="entry name" value="DNA polymerase III subunit chi"/>
    <property type="match status" value="1"/>
</dbReference>
<dbReference type="PANTHER" id="PTHR38767">
    <property type="entry name" value="DNA POLYMERASE III SUBUNIT CHI"/>
    <property type="match status" value="1"/>
</dbReference>
<accession>A0ABS8WCJ6</accession>
<proteinExistence type="predicted"/>
<dbReference type="EMBL" id="JAIMJA010000017">
    <property type="protein sequence ID" value="MCE2596278.1"/>
    <property type="molecule type" value="Genomic_DNA"/>
</dbReference>
<dbReference type="SUPFAM" id="SSF102400">
    <property type="entry name" value="DNA polymerase III chi subunit"/>
    <property type="match status" value="1"/>
</dbReference>
<dbReference type="InterPro" id="IPR007459">
    <property type="entry name" value="DNA_pol3_chi"/>
</dbReference>
<dbReference type="InterPro" id="IPR036768">
    <property type="entry name" value="PolIII_chi_sf"/>
</dbReference>
<keyword evidence="2" id="KW-1185">Reference proteome</keyword>
<dbReference type="RefSeq" id="WP_282560190.1">
    <property type="nucleotide sequence ID" value="NZ_JAIMJA010000017.1"/>
</dbReference>
<dbReference type="Pfam" id="PF04364">
    <property type="entry name" value="DNA_pol3_chi"/>
    <property type="match status" value="1"/>
</dbReference>
<dbReference type="PANTHER" id="PTHR38767:SF1">
    <property type="entry name" value="DNA POLYMERASE III SUBUNIT CHI"/>
    <property type="match status" value="1"/>
</dbReference>
<reference evidence="1 2" key="1">
    <citation type="journal article" date="2022" name="Environ. Microbiol. Rep.">
        <title>Eco-phylogenetic analyses reveal divergent evolution of vitamin B12 metabolism in the marine bacterial family 'Psychromonadaceae'.</title>
        <authorList>
            <person name="Jin X."/>
            <person name="Yang Y."/>
            <person name="Cao H."/>
            <person name="Gao B."/>
            <person name="Zhao Z."/>
        </authorList>
    </citation>
    <scope>NUCLEOTIDE SEQUENCE [LARGE SCALE GENOMIC DNA]</scope>
    <source>
        <strain evidence="1 2">MKS20</strain>
    </source>
</reference>
<dbReference type="Proteomes" id="UP001201273">
    <property type="component" value="Unassembled WGS sequence"/>
</dbReference>
<gene>
    <name evidence="1" type="ORF">K6Y31_15860</name>
</gene>
<organism evidence="1 2">
    <name type="scientific">Motilimonas cestriensis</name>
    <dbReference type="NCBI Taxonomy" id="2742685"/>
    <lineage>
        <taxon>Bacteria</taxon>
        <taxon>Pseudomonadati</taxon>
        <taxon>Pseudomonadota</taxon>
        <taxon>Gammaproteobacteria</taxon>
        <taxon>Alteromonadales</taxon>
        <taxon>Alteromonadales genera incertae sedis</taxon>
        <taxon>Motilimonas</taxon>
    </lineage>
</organism>